<evidence type="ECO:0000259" key="4">
    <source>
        <dbReference type="SMART" id="SM00642"/>
    </source>
</evidence>
<evidence type="ECO:0000313" key="5">
    <source>
        <dbReference type="EMBL" id="PQB03924.1"/>
    </source>
</evidence>
<dbReference type="Gene3D" id="3.20.20.80">
    <property type="entry name" value="Glycosidases"/>
    <property type="match status" value="1"/>
</dbReference>
<dbReference type="FunFam" id="3.90.400.10:FF:000002">
    <property type="entry name" value="Sucrose isomerase"/>
    <property type="match status" value="1"/>
</dbReference>
<feature type="domain" description="Glycosyl hydrolase family 13 catalytic" evidence="4">
    <location>
        <begin position="15"/>
        <end position="419"/>
    </location>
</feature>
<evidence type="ECO:0000256" key="3">
    <source>
        <dbReference type="ARBA" id="ARBA00023295"/>
    </source>
</evidence>
<dbReference type="EMBL" id="MQUB01000001">
    <property type="protein sequence ID" value="PQB03924.1"/>
    <property type="molecule type" value="Genomic_DNA"/>
</dbReference>
<comment type="similarity">
    <text evidence="1">Belongs to the glycosyl hydrolase 13 family.</text>
</comment>
<dbReference type="Gene3D" id="2.60.40.1180">
    <property type="entry name" value="Golgi alpha-mannosidase II"/>
    <property type="match status" value="1"/>
</dbReference>
<dbReference type="InterPro" id="IPR013780">
    <property type="entry name" value="Glyco_hydro_b"/>
</dbReference>
<keyword evidence="3" id="KW-0326">Glycosidase</keyword>
<dbReference type="InterPro" id="IPR006047">
    <property type="entry name" value="GH13_cat_dom"/>
</dbReference>
<evidence type="ECO:0000256" key="2">
    <source>
        <dbReference type="ARBA" id="ARBA00022801"/>
    </source>
</evidence>
<dbReference type="SMART" id="SM00642">
    <property type="entry name" value="Aamy"/>
    <property type="match status" value="1"/>
</dbReference>
<dbReference type="InterPro" id="IPR045857">
    <property type="entry name" value="O16G_dom_2"/>
</dbReference>
<dbReference type="SUPFAM" id="SSF51011">
    <property type="entry name" value="Glycosyl hydrolase domain"/>
    <property type="match status" value="1"/>
</dbReference>
<dbReference type="PANTHER" id="PTHR10357">
    <property type="entry name" value="ALPHA-AMYLASE FAMILY MEMBER"/>
    <property type="match status" value="1"/>
</dbReference>
<evidence type="ECO:0000313" key="6">
    <source>
        <dbReference type="Proteomes" id="UP000239800"/>
    </source>
</evidence>
<dbReference type="OrthoDB" id="9806009at2"/>
<keyword evidence="2 5" id="KW-0378">Hydrolase</keyword>
<dbReference type="NCBIfam" id="NF008183">
    <property type="entry name" value="PRK10933.1"/>
    <property type="match status" value="1"/>
</dbReference>
<dbReference type="SUPFAM" id="SSF51445">
    <property type="entry name" value="(Trans)glycosidases"/>
    <property type="match status" value="1"/>
</dbReference>
<gene>
    <name evidence="5" type="ORF">BST85_02620</name>
</gene>
<dbReference type="GO" id="GO:0009313">
    <property type="term" value="P:oligosaccharide catabolic process"/>
    <property type="evidence" value="ECO:0007669"/>
    <property type="project" value="TreeGrafter"/>
</dbReference>
<reference evidence="5 6" key="1">
    <citation type="submission" date="2016-11" db="EMBL/GenBank/DDBJ databases">
        <title>Trade-off between light-utilization and light-protection in marine flavobacteria.</title>
        <authorList>
            <person name="Kumagai Y."/>
        </authorList>
    </citation>
    <scope>NUCLEOTIDE SEQUENCE [LARGE SCALE GENOMIC DNA]</scope>
    <source>
        <strain evidence="5 6">NBRC 107741</strain>
    </source>
</reference>
<keyword evidence="6" id="KW-1185">Reference proteome</keyword>
<dbReference type="RefSeq" id="WP_104811844.1">
    <property type="nucleotide sequence ID" value="NZ_MQUB01000001.1"/>
</dbReference>
<dbReference type="AlphaFoldDB" id="A0A2S7KMR6"/>
<evidence type="ECO:0000256" key="1">
    <source>
        <dbReference type="ARBA" id="ARBA00008061"/>
    </source>
</evidence>
<sequence length="554" mass="64526">MSQARTWWKEGIVYQIYPRSFNDSNDDGIGDLQGIIQKLDYIASLGVTIIWLCPVYPSPNDDNGYDISDYRGIMPEFGTMEKFDQLLEGIHKRGMRLVMDLVANHSSDEHHWFKEAQSSKDNPYRDYYFWKPGKMNGPPNDWPSFFGGNAWEYDELSDEYYLHLFTRKQPDLNWENPQVRKEIQEVIRYWFEKGVDGFRMDVISVISKDLDFPDAKTDDFGSIINNNYANGSRIHEFLQEMNREVLSKYDIMTVGEGPGISLDNALDYVGADREELNMVFHFDHMFMDCGPGGKYDPVPVDFQRFKEIFSDWDSLLSDGGWGSIFLGNHDFSRLVSKFGNDSAYWQESAKLFAALLLSLRGTVYIYQGDEIGMTNVAFSSIDEYNDVETLGNWKEAEERGEDMDQFMHLVHLQSRDNARTPMQWSDKSNAGFTQGKPWLGVNPNYVDINVDLQETDPGSVLHFYRRMIAFRKENPVLVYGNYQQLDRGHSTIYAYRRWDDLSDFLVVHNCSDQSLVWDLEDWNARDFQLELSNVEGATNDLHFQPWQSKIFRKF</sequence>
<name>A0A2S7KMR6_9FLAO</name>
<dbReference type="Proteomes" id="UP000239800">
    <property type="component" value="Unassembled WGS sequence"/>
</dbReference>
<organism evidence="5 6">
    <name type="scientific">Aureitalea marina</name>
    <dbReference type="NCBI Taxonomy" id="930804"/>
    <lineage>
        <taxon>Bacteria</taxon>
        <taxon>Pseudomonadati</taxon>
        <taxon>Bacteroidota</taxon>
        <taxon>Flavobacteriia</taxon>
        <taxon>Flavobacteriales</taxon>
        <taxon>Flavobacteriaceae</taxon>
        <taxon>Aureitalea</taxon>
    </lineage>
</organism>
<proteinExistence type="inferred from homology"/>
<dbReference type="Gene3D" id="3.90.400.10">
    <property type="entry name" value="Oligo-1,6-glucosidase, Domain 2"/>
    <property type="match status" value="1"/>
</dbReference>
<accession>A0A2S7KMR6</accession>
<dbReference type="InterPro" id="IPR017853">
    <property type="entry name" value="GH"/>
</dbReference>
<protein>
    <submittedName>
        <fullName evidence="5">Glucohydrolase</fullName>
    </submittedName>
</protein>
<dbReference type="PANTHER" id="PTHR10357:SF179">
    <property type="entry name" value="NEUTRAL AND BASIC AMINO ACID TRANSPORT PROTEIN RBAT"/>
    <property type="match status" value="1"/>
</dbReference>
<dbReference type="CDD" id="cd11333">
    <property type="entry name" value="AmyAc_SI_OligoGlu_DGase"/>
    <property type="match status" value="1"/>
</dbReference>
<comment type="caution">
    <text evidence="5">The sequence shown here is derived from an EMBL/GenBank/DDBJ whole genome shotgun (WGS) entry which is preliminary data.</text>
</comment>
<dbReference type="GO" id="GO:0004556">
    <property type="term" value="F:alpha-amylase activity"/>
    <property type="evidence" value="ECO:0007669"/>
    <property type="project" value="TreeGrafter"/>
</dbReference>
<dbReference type="FunFam" id="3.20.20.80:FF:000064">
    <property type="entry name" value="Oligo-1,6-glucosidase"/>
    <property type="match status" value="2"/>
</dbReference>
<dbReference type="Pfam" id="PF00128">
    <property type="entry name" value="Alpha-amylase"/>
    <property type="match status" value="1"/>
</dbReference>